<evidence type="ECO:0000256" key="1">
    <source>
        <dbReference type="SAM" id="MobiDB-lite"/>
    </source>
</evidence>
<accession>A0A6A3L3U7</accession>
<dbReference type="AlphaFoldDB" id="A0A6A3L3U7"/>
<dbReference type="EMBL" id="QXFW01000427">
    <property type="protein sequence ID" value="KAE9012568.1"/>
    <property type="molecule type" value="Genomic_DNA"/>
</dbReference>
<reference evidence="2 3" key="1">
    <citation type="submission" date="2018-09" db="EMBL/GenBank/DDBJ databases">
        <title>Genomic investigation of the strawberry pathogen Phytophthora fragariae indicates pathogenicity is determined by transcriptional variation in three key races.</title>
        <authorList>
            <person name="Adams T.M."/>
            <person name="Armitage A.D."/>
            <person name="Sobczyk M.K."/>
            <person name="Bates H.J."/>
            <person name="Dunwell J.M."/>
            <person name="Nellist C.F."/>
            <person name="Harrison R.J."/>
        </authorList>
    </citation>
    <scope>NUCLEOTIDE SEQUENCE [LARGE SCALE GENOMIC DNA]</scope>
    <source>
        <strain evidence="2 3">SCRP245</strain>
    </source>
</reference>
<protein>
    <recommendedName>
        <fullName evidence="4">Tc1-like transposase DDE domain-containing protein</fullName>
    </recommendedName>
</protein>
<name>A0A6A3L3U7_9STRA</name>
<dbReference type="InterPro" id="IPR036397">
    <property type="entry name" value="RNaseH_sf"/>
</dbReference>
<proteinExistence type="predicted"/>
<feature type="region of interest" description="Disordered" evidence="1">
    <location>
        <begin position="168"/>
        <end position="191"/>
    </location>
</feature>
<comment type="caution">
    <text evidence="2">The sequence shown here is derived from an EMBL/GenBank/DDBJ whole genome shotgun (WGS) entry which is preliminary data.</text>
</comment>
<dbReference type="Gene3D" id="3.30.420.10">
    <property type="entry name" value="Ribonuclease H-like superfamily/Ribonuclease H"/>
    <property type="match status" value="1"/>
</dbReference>
<evidence type="ECO:0000313" key="3">
    <source>
        <dbReference type="Proteomes" id="UP000460718"/>
    </source>
</evidence>
<gene>
    <name evidence="2" type="ORF">PF011_g8860</name>
</gene>
<evidence type="ECO:0000313" key="2">
    <source>
        <dbReference type="EMBL" id="KAE9012568.1"/>
    </source>
</evidence>
<dbReference type="GO" id="GO:0003676">
    <property type="term" value="F:nucleic acid binding"/>
    <property type="evidence" value="ECO:0007669"/>
    <property type="project" value="InterPro"/>
</dbReference>
<feature type="compositionally biased region" description="Basic and acidic residues" evidence="1">
    <location>
        <begin position="182"/>
        <end position="191"/>
    </location>
</feature>
<organism evidence="2 3">
    <name type="scientific">Phytophthora fragariae</name>
    <dbReference type="NCBI Taxonomy" id="53985"/>
    <lineage>
        <taxon>Eukaryota</taxon>
        <taxon>Sar</taxon>
        <taxon>Stramenopiles</taxon>
        <taxon>Oomycota</taxon>
        <taxon>Peronosporomycetes</taxon>
        <taxon>Peronosporales</taxon>
        <taxon>Peronosporaceae</taxon>
        <taxon>Phytophthora</taxon>
    </lineage>
</organism>
<dbReference type="PANTHER" id="PTHR33939:SF1">
    <property type="entry name" value="DUF4371 DOMAIN-CONTAINING PROTEIN"/>
    <property type="match status" value="1"/>
</dbReference>
<sequence>MTLALHEMGFHHLKGETRNIIAESAGNVDFRKVYIERKLANRVALCSGRLFRPTRGLCKTLQRYGGCNIYVNGASYHKRDANNSPRKKWLKADTQEWLRKNAGIVFSPKATIDILLGNVEFYRPKEEYMATKIAVKYGHLVFFTPPYHPSLQPIELFWGTVKNRIAKDPPRTVATSSPRCAQDSRRARETG</sequence>
<dbReference type="PANTHER" id="PTHR33939">
    <property type="entry name" value="PROTEIN CBG22215"/>
    <property type="match status" value="1"/>
</dbReference>
<dbReference type="Proteomes" id="UP000460718">
    <property type="component" value="Unassembled WGS sequence"/>
</dbReference>
<evidence type="ECO:0008006" key="4">
    <source>
        <dbReference type="Google" id="ProtNLM"/>
    </source>
</evidence>